<dbReference type="InterPro" id="IPR036852">
    <property type="entry name" value="Peptidase_S8/S53_dom_sf"/>
</dbReference>
<feature type="domain" description="Peptidase S8/S53" evidence="6">
    <location>
        <begin position="80"/>
        <end position="348"/>
    </location>
</feature>
<keyword evidence="2 7" id="KW-0645">Protease</keyword>
<protein>
    <submittedName>
        <fullName evidence="7">Protease</fullName>
    </submittedName>
</protein>
<name>A0A1W1DCF3_9ZZZZ</name>
<reference evidence="7" key="1">
    <citation type="submission" date="2016-10" db="EMBL/GenBank/DDBJ databases">
        <authorList>
            <person name="de Groot N.N."/>
        </authorList>
    </citation>
    <scope>NUCLEOTIDE SEQUENCE</scope>
</reference>
<evidence type="ECO:0000313" key="7">
    <source>
        <dbReference type="EMBL" id="SFV78117.1"/>
    </source>
</evidence>
<evidence type="ECO:0000259" key="6">
    <source>
        <dbReference type="Pfam" id="PF00082"/>
    </source>
</evidence>
<dbReference type="Pfam" id="PF00082">
    <property type="entry name" value="Peptidase_S8"/>
    <property type="match status" value="1"/>
</dbReference>
<evidence type="ECO:0000256" key="1">
    <source>
        <dbReference type="ARBA" id="ARBA00011073"/>
    </source>
</evidence>
<evidence type="ECO:0000256" key="5">
    <source>
        <dbReference type="ARBA" id="ARBA00022825"/>
    </source>
</evidence>
<dbReference type="InterPro" id="IPR023827">
    <property type="entry name" value="Peptidase_S8_Asp-AS"/>
</dbReference>
<sequence>MSIITIKYTFVMKNKLLTVVILSMFVSGCGGGGGVGGGVGDGGGGSFALVKSDDETTEYNNQYGLGNINASTMYVGGYSGSGVTVAVIDTGVDIDHPDLVNNIATGGYDYVDDDSDASPSGQGAAMSHGTHVAGIIASMKNNIGMHGIAYNAKILPLRAGNSDGALAYSSISNSIDRSITQGAKVINASFGGYSIPVSMADKWKLAHNNDIITVHAAGNSSGVNPLLSASLPFYSGYENLSSTLVAVVATDSSNNITWYSNRCGIAKNWCMAAPGDNIYSTVAVDDNNYNGNYGTMSGTSMADPHVSGAAAVLRSMWPSKTAAQIVTILYDTATDLGATGIDDIYGRGLLNLANAYTAQGVLTLYTSSGNNYALDDSSLVQSSILGDSLTHSLEIAVFDKYKRDYYFNLSNIVQDLTTFSMADELSYSDSRVSVDVEPGVRFFGDYDKDSVQFDNDYKDLTLSFAHNQNPTQVFAFNDQTTVSGVSSQYSLYSDSYLSKVNNASIVNVTRDGDIITSIGVIYGYTDFNNEHPINGMNFSTMSELNDDLSLIVQVSRLNERDTFLSNSFSGAFKTGAASTNLINLIVKNKVSDNLNLITQYSKGRTSVDTINDSVVSNLSDIETEGYSASLVKSGLGINNGTLFATFKQPLRGNTGDITLSMADGLNLDDTISFTDRNIRLSPTGTEHQLTLGYSTDYSNDTAVTVLLNRRDNPNHSATANAENAAMIKMVKRF</sequence>
<dbReference type="PANTHER" id="PTHR43806">
    <property type="entry name" value="PEPTIDASE S8"/>
    <property type="match status" value="1"/>
</dbReference>
<dbReference type="PROSITE" id="PS00137">
    <property type="entry name" value="SUBTILASE_HIS"/>
    <property type="match status" value="1"/>
</dbReference>
<dbReference type="InterPro" id="IPR015500">
    <property type="entry name" value="Peptidase_S8_subtilisin-rel"/>
</dbReference>
<dbReference type="GO" id="GO:0006508">
    <property type="term" value="P:proteolysis"/>
    <property type="evidence" value="ECO:0007669"/>
    <property type="project" value="UniProtKB-KW"/>
</dbReference>
<keyword evidence="3" id="KW-0732">Signal</keyword>
<dbReference type="PANTHER" id="PTHR43806:SF11">
    <property type="entry name" value="CEREVISIN-RELATED"/>
    <property type="match status" value="1"/>
</dbReference>
<dbReference type="InterPro" id="IPR000209">
    <property type="entry name" value="Peptidase_S8/S53_dom"/>
</dbReference>
<gene>
    <name evidence="7" type="ORF">MNB_SUP05-10-167</name>
</gene>
<dbReference type="EMBL" id="FPHQ01000299">
    <property type="protein sequence ID" value="SFV78117.1"/>
    <property type="molecule type" value="Genomic_DNA"/>
</dbReference>
<dbReference type="GO" id="GO:0004252">
    <property type="term" value="F:serine-type endopeptidase activity"/>
    <property type="evidence" value="ECO:0007669"/>
    <property type="project" value="InterPro"/>
</dbReference>
<dbReference type="PROSITE" id="PS00136">
    <property type="entry name" value="SUBTILASE_ASP"/>
    <property type="match status" value="1"/>
</dbReference>
<keyword evidence="4" id="KW-0378">Hydrolase</keyword>
<dbReference type="CDD" id="cd04848">
    <property type="entry name" value="Peptidases_S8_Autotransporter_serine_protease_like"/>
    <property type="match status" value="1"/>
</dbReference>
<dbReference type="InterPro" id="IPR022398">
    <property type="entry name" value="Peptidase_S8_His-AS"/>
</dbReference>
<dbReference type="PROSITE" id="PS00138">
    <property type="entry name" value="SUBTILASE_SER"/>
    <property type="match status" value="1"/>
</dbReference>
<dbReference type="AlphaFoldDB" id="A0A1W1DCF3"/>
<dbReference type="InterPro" id="IPR050131">
    <property type="entry name" value="Peptidase_S8_subtilisin-like"/>
</dbReference>
<evidence type="ECO:0000256" key="4">
    <source>
        <dbReference type="ARBA" id="ARBA00022801"/>
    </source>
</evidence>
<organism evidence="7">
    <name type="scientific">hydrothermal vent metagenome</name>
    <dbReference type="NCBI Taxonomy" id="652676"/>
    <lineage>
        <taxon>unclassified sequences</taxon>
        <taxon>metagenomes</taxon>
        <taxon>ecological metagenomes</taxon>
    </lineage>
</organism>
<accession>A0A1W1DCF3</accession>
<dbReference type="InterPro" id="IPR034061">
    <property type="entry name" value="Peptidases_S8_Autotransporter"/>
</dbReference>
<keyword evidence="5" id="KW-0720">Serine protease</keyword>
<comment type="similarity">
    <text evidence="1">Belongs to the peptidase S8 family.</text>
</comment>
<dbReference type="PROSITE" id="PS51892">
    <property type="entry name" value="SUBTILASE"/>
    <property type="match status" value="1"/>
</dbReference>
<dbReference type="PRINTS" id="PR00723">
    <property type="entry name" value="SUBTILISIN"/>
</dbReference>
<evidence type="ECO:0000256" key="3">
    <source>
        <dbReference type="ARBA" id="ARBA00022729"/>
    </source>
</evidence>
<dbReference type="Gene3D" id="3.40.50.200">
    <property type="entry name" value="Peptidase S8/S53 domain"/>
    <property type="match status" value="1"/>
</dbReference>
<dbReference type="PROSITE" id="PS51257">
    <property type="entry name" value="PROKAR_LIPOPROTEIN"/>
    <property type="match status" value="1"/>
</dbReference>
<evidence type="ECO:0000256" key="2">
    <source>
        <dbReference type="ARBA" id="ARBA00022670"/>
    </source>
</evidence>
<dbReference type="SUPFAM" id="SSF52743">
    <property type="entry name" value="Subtilisin-like"/>
    <property type="match status" value="1"/>
</dbReference>
<dbReference type="InterPro" id="IPR023828">
    <property type="entry name" value="Peptidase_S8_Ser-AS"/>
</dbReference>
<proteinExistence type="inferred from homology"/>